<feature type="region of interest" description="Disordered" evidence="1">
    <location>
        <begin position="1"/>
        <end position="31"/>
    </location>
</feature>
<evidence type="ECO:0008006" key="4">
    <source>
        <dbReference type="Google" id="ProtNLM"/>
    </source>
</evidence>
<dbReference type="PANTHER" id="PTHR33077:SF17">
    <property type="entry name" value="PROTEIN TIFY 5B"/>
    <property type="match status" value="1"/>
</dbReference>
<evidence type="ECO:0000313" key="3">
    <source>
        <dbReference type="Proteomes" id="UP001222027"/>
    </source>
</evidence>
<dbReference type="Pfam" id="PF09425">
    <property type="entry name" value="Jas_motif"/>
    <property type="match status" value="1"/>
</dbReference>
<dbReference type="PANTHER" id="PTHR33077">
    <property type="entry name" value="PROTEIN TIFY 4A-RELATED-RELATED"/>
    <property type="match status" value="1"/>
</dbReference>
<reference evidence="2 3" key="1">
    <citation type="submission" date="2022-12" db="EMBL/GenBank/DDBJ databases">
        <title>Chromosome-scale assembly of the Ensete ventricosum genome.</title>
        <authorList>
            <person name="Dussert Y."/>
            <person name="Stocks J."/>
            <person name="Wendawek A."/>
            <person name="Woldeyes F."/>
            <person name="Nichols R.A."/>
            <person name="Borrell J.S."/>
        </authorList>
    </citation>
    <scope>NUCLEOTIDE SEQUENCE [LARGE SCALE GENOMIC DNA]</scope>
    <source>
        <strain evidence="3">cv. Maze</strain>
        <tissue evidence="2">Seeds</tissue>
    </source>
</reference>
<dbReference type="EMBL" id="JAQQAF010000009">
    <property type="protein sequence ID" value="KAJ8460085.1"/>
    <property type="molecule type" value="Genomic_DNA"/>
</dbReference>
<name>A0AAV8PQU1_ENSVE</name>
<dbReference type="InterPro" id="IPR018467">
    <property type="entry name" value="CCT_CS"/>
</dbReference>
<proteinExistence type="predicted"/>
<dbReference type="GO" id="GO:0005634">
    <property type="term" value="C:nucleus"/>
    <property type="evidence" value="ECO:0007669"/>
    <property type="project" value="TreeGrafter"/>
</dbReference>
<dbReference type="GO" id="GO:0031347">
    <property type="term" value="P:regulation of defense response"/>
    <property type="evidence" value="ECO:0007669"/>
    <property type="project" value="TreeGrafter"/>
</dbReference>
<dbReference type="Proteomes" id="UP001222027">
    <property type="component" value="Unassembled WGS sequence"/>
</dbReference>
<dbReference type="InterPro" id="IPR040390">
    <property type="entry name" value="TIFY/JAZ"/>
</dbReference>
<organism evidence="2 3">
    <name type="scientific">Ensete ventricosum</name>
    <name type="common">Abyssinian banana</name>
    <name type="synonym">Musa ensete</name>
    <dbReference type="NCBI Taxonomy" id="4639"/>
    <lineage>
        <taxon>Eukaryota</taxon>
        <taxon>Viridiplantae</taxon>
        <taxon>Streptophyta</taxon>
        <taxon>Embryophyta</taxon>
        <taxon>Tracheophyta</taxon>
        <taxon>Spermatophyta</taxon>
        <taxon>Magnoliopsida</taxon>
        <taxon>Liliopsida</taxon>
        <taxon>Zingiberales</taxon>
        <taxon>Musaceae</taxon>
        <taxon>Ensete</taxon>
    </lineage>
</organism>
<gene>
    <name evidence="2" type="ORF">OPV22_033011</name>
</gene>
<protein>
    <recommendedName>
        <fullName evidence="4">Tify domain-containing protein</fullName>
    </recommendedName>
</protein>
<accession>A0AAV8PQU1</accession>
<dbReference type="GO" id="GO:2000022">
    <property type="term" value="P:regulation of jasmonic acid mediated signaling pathway"/>
    <property type="evidence" value="ECO:0007669"/>
    <property type="project" value="TreeGrafter"/>
</dbReference>
<feature type="region of interest" description="Disordered" evidence="1">
    <location>
        <begin position="82"/>
        <end position="106"/>
    </location>
</feature>
<dbReference type="GO" id="GO:0009611">
    <property type="term" value="P:response to wounding"/>
    <property type="evidence" value="ECO:0007669"/>
    <property type="project" value="TreeGrafter"/>
</dbReference>
<keyword evidence="3" id="KW-1185">Reference proteome</keyword>
<evidence type="ECO:0000256" key="1">
    <source>
        <dbReference type="SAM" id="MobiDB-lite"/>
    </source>
</evidence>
<dbReference type="AlphaFoldDB" id="A0AAV8PQU1"/>
<evidence type="ECO:0000313" key="2">
    <source>
        <dbReference type="EMBL" id="KAJ8460085.1"/>
    </source>
</evidence>
<sequence length="148" mass="16750">MGFGCDPELRLSLGGRDDEEGSSSNEQCKSARLSRVESMLRSSTQHQQQVTTVFCNGRVYLCDATEIQARAIISMARREMDDMMTKKNQQQQPTAPPPPEAVPQILNPGLSMKRSLQRFLQKRKARISDVSPYTQTRKLFFPIESQQA</sequence>
<comment type="caution">
    <text evidence="2">The sequence shown here is derived from an EMBL/GenBank/DDBJ whole genome shotgun (WGS) entry which is preliminary data.</text>
</comment>